<dbReference type="RefSeq" id="WP_173122065.1">
    <property type="nucleotide sequence ID" value="NZ_JABRWJ010000002.1"/>
</dbReference>
<feature type="signal peptide" evidence="3">
    <location>
        <begin position="1"/>
        <end position="26"/>
    </location>
</feature>
<keyword evidence="2" id="KW-0624">Polysaccharide degradation</keyword>
<dbReference type="Proteomes" id="UP000737171">
    <property type="component" value="Unassembled WGS sequence"/>
</dbReference>
<dbReference type="SUPFAM" id="SSF51126">
    <property type="entry name" value="Pectin lyase-like"/>
    <property type="match status" value="2"/>
</dbReference>
<comment type="similarity">
    <text evidence="2">Belongs to the polysaccharide lyase 1 family.</text>
</comment>
<gene>
    <name evidence="5" type="ORF">HLB44_08255</name>
</gene>
<evidence type="ECO:0000256" key="3">
    <source>
        <dbReference type="SAM" id="SignalP"/>
    </source>
</evidence>
<dbReference type="Pfam" id="PF00544">
    <property type="entry name" value="Pectate_lyase_4"/>
    <property type="match status" value="1"/>
</dbReference>
<sequence length="1116" mass="113909">MNRIASFAAAALAAAALLGASLPLAAAPVPLGTLVTARQDGQASLLGLDTGFQPGAGSNVVTLTDSDLELLSADFTLAIDLFSSGLVQLYDNGGTGWSGSTELTLSFAGLLAPLGSVSVDHSMLAAGSIDATLIDGGHALKLKLTDVQLRDGFGPLNLQLNSVPEPATIALIAAALGAAAGSGLRRRSLGVLAAAALALPVAAQTDPARESAPADGWAAMAGGTSGGAAASAEQIYAVSNRAQLLAAINNGGVKPKIIKVVGSIDMSEGLPYASRADQDQRAMVRLPSNTTLIGSGPGAGLANGRIEIIGVSNVIVRNLHLAAPCDIAPVWDPNDGATGNWNAAYDAITILGADHVWIDRNTITDAPVTDDQLPIENGKTRQCHDGAIDITRGANHVTVSYNLIDRHDKTMLIGHSDSFTADIGRLKVTIANNVFNAVGQRAPRVRFGQVHVFNNYHAGAKGAPVYGHSYSVGIGTGAQVISHANVYAISGAAPGCASVLQTLNANAASAFADAGSLLNGAALGACPVSSAVAWSVPYPFTPRPTSLVKANALAKAGAGKLKTTITGSGNVGATPGTLLPAAGAGGVHVDTALLLAFDGAPKLGTSGFVTVRRASDGAIVDRIDLSSTPSTGDTQTILPRSNLEIDALAAGAMLDGRARFVWVRPVTTSGNTATIKLHNNRLAFDTTYTVTIDAAAFGGTVHNAPFAGAQWSFTTRSAPASRSSVTVDDDGSTADFRTLQGALNWVMASCSTGSAPAWGCHTVATPKTITLKNGVYPELATLRNVHNLSIVGESRDGVRVGAVNFESLNSGSGATATSAGTTLTTSGRVPGHRVLGGGRAVLLVENADLLTLQNFTLENPHTRSGLYDNQAEAIYFNTSQTPAAARLLAKEMNFLSEQDTLQLKGYVWVWRSLVAGNVDFIWGGPMAALFEQSEIRSVFDPSSSSPGFILQARATPGDAGFVFLDSTLSAGAGVTQAYLARSGSTTSSTYVDNIAFINTRIGPHILPVGWCVGTGTSRTGTAQGACGSNPPPWAGTANGGATDAAGWREWGSMDLGGLPLDVSGRLGAATVSVNGQPATVQLAKPLDSTSGLATRAEVFFKSTIATGAPGGWVPAP</sequence>
<comment type="subcellular location">
    <subcellularLocation>
        <location evidence="2">Secreted</location>
    </subcellularLocation>
</comment>
<dbReference type="Gene3D" id="2.160.20.10">
    <property type="entry name" value="Single-stranded right-handed beta-helix, Pectin lyase-like"/>
    <property type="match status" value="2"/>
</dbReference>
<accession>A0ABX2EED2</accession>
<comment type="caution">
    <text evidence="5">The sequence shown here is derived from an EMBL/GenBank/DDBJ whole genome shotgun (WGS) entry which is preliminary data.</text>
</comment>
<evidence type="ECO:0000313" key="5">
    <source>
        <dbReference type="EMBL" id="NRF66973.1"/>
    </source>
</evidence>
<keyword evidence="2" id="KW-0964">Secreted</keyword>
<keyword evidence="2" id="KW-0119">Carbohydrate metabolism</keyword>
<dbReference type="PANTHER" id="PTHR31683">
    <property type="entry name" value="PECTATE LYASE 18-RELATED"/>
    <property type="match status" value="1"/>
</dbReference>
<dbReference type="InterPro" id="IPR045032">
    <property type="entry name" value="PEL"/>
</dbReference>
<feature type="chain" id="PRO_5047269131" evidence="3">
    <location>
        <begin position="27"/>
        <end position="1116"/>
    </location>
</feature>
<dbReference type="InterPro" id="IPR002022">
    <property type="entry name" value="Pec_lyase"/>
</dbReference>
<reference evidence="5 6" key="1">
    <citation type="submission" date="2020-05" db="EMBL/GenBank/DDBJ databases">
        <title>Aquincola sp. isolate from soil.</title>
        <authorList>
            <person name="Han J."/>
            <person name="Kim D.-U."/>
        </authorList>
    </citation>
    <scope>NUCLEOTIDE SEQUENCE [LARGE SCALE GENOMIC DNA]</scope>
    <source>
        <strain evidence="5 6">S2</strain>
    </source>
</reference>
<evidence type="ECO:0000313" key="6">
    <source>
        <dbReference type="Proteomes" id="UP000737171"/>
    </source>
</evidence>
<keyword evidence="3" id="KW-0732">Signal</keyword>
<dbReference type="InterPro" id="IPR011050">
    <property type="entry name" value="Pectin_lyase_fold/virulence"/>
</dbReference>
<protein>
    <submittedName>
        <fullName evidence="5">Ig-like domain-containing protein</fullName>
    </submittedName>
</protein>
<evidence type="ECO:0000256" key="2">
    <source>
        <dbReference type="RuleBase" id="RU361173"/>
    </source>
</evidence>
<dbReference type="InterPro" id="IPR013424">
    <property type="entry name" value="Ice-binding_C"/>
</dbReference>
<evidence type="ECO:0000256" key="1">
    <source>
        <dbReference type="ARBA" id="ARBA00023239"/>
    </source>
</evidence>
<keyword evidence="1 2" id="KW-0456">Lyase</keyword>
<name>A0ABX2EED2_9BURK</name>
<evidence type="ECO:0000259" key="4">
    <source>
        <dbReference type="SMART" id="SM00656"/>
    </source>
</evidence>
<dbReference type="PANTHER" id="PTHR31683:SF18">
    <property type="entry name" value="PECTATE LYASE 21-RELATED"/>
    <property type="match status" value="1"/>
</dbReference>
<dbReference type="SMART" id="SM00656">
    <property type="entry name" value="Amb_all"/>
    <property type="match status" value="1"/>
</dbReference>
<dbReference type="InterPro" id="IPR012334">
    <property type="entry name" value="Pectin_lyas_fold"/>
</dbReference>
<keyword evidence="6" id="KW-1185">Reference proteome</keyword>
<feature type="domain" description="Pectate lyase" evidence="4">
    <location>
        <begin position="231"/>
        <end position="493"/>
    </location>
</feature>
<proteinExistence type="inferred from homology"/>
<dbReference type="EMBL" id="JABRWJ010000002">
    <property type="protein sequence ID" value="NRF66973.1"/>
    <property type="molecule type" value="Genomic_DNA"/>
</dbReference>
<organism evidence="5 6">
    <name type="scientific">Pseudaquabacterium terrae</name>
    <dbReference type="NCBI Taxonomy" id="2732868"/>
    <lineage>
        <taxon>Bacteria</taxon>
        <taxon>Pseudomonadati</taxon>
        <taxon>Pseudomonadota</taxon>
        <taxon>Betaproteobacteria</taxon>
        <taxon>Burkholderiales</taxon>
        <taxon>Sphaerotilaceae</taxon>
        <taxon>Pseudaquabacterium</taxon>
    </lineage>
</organism>
<dbReference type="NCBIfam" id="TIGR02595">
    <property type="entry name" value="PEP_CTERM"/>
    <property type="match status" value="1"/>
</dbReference>